<dbReference type="PANTHER" id="PTHR35531:SF1">
    <property type="entry name" value="INNER MEMBRANE PROTEIN YBCI-RELATED"/>
    <property type="match status" value="1"/>
</dbReference>
<keyword evidence="1" id="KW-1133">Transmembrane helix</keyword>
<keyword evidence="2" id="KW-0378">Hydrolase</keyword>
<dbReference type="Pfam" id="PF04307">
    <property type="entry name" value="YdjM"/>
    <property type="match status" value="1"/>
</dbReference>
<dbReference type="RefSeq" id="WP_210656326.1">
    <property type="nucleotide sequence ID" value="NZ_JAGKSP010000002.1"/>
</dbReference>
<keyword evidence="1" id="KW-0812">Transmembrane</keyword>
<comment type="caution">
    <text evidence="2">The sequence shown here is derived from an EMBL/GenBank/DDBJ whole genome shotgun (WGS) entry which is preliminary data.</text>
</comment>
<keyword evidence="1" id="KW-0472">Membrane</keyword>
<name>A0ABS5C8T7_9BACL</name>
<feature type="transmembrane region" description="Helical" evidence="1">
    <location>
        <begin position="28"/>
        <end position="48"/>
    </location>
</feature>
<protein>
    <submittedName>
        <fullName evidence="2">Metal-dependent hydrolase</fullName>
    </submittedName>
</protein>
<dbReference type="EMBL" id="JAGKSP010000002">
    <property type="protein sequence ID" value="MBP3962235.1"/>
    <property type="molecule type" value="Genomic_DNA"/>
</dbReference>
<organism evidence="2 3">
    <name type="scientific">Paenibacillus lignilyticus</name>
    <dbReference type="NCBI Taxonomy" id="1172615"/>
    <lineage>
        <taxon>Bacteria</taxon>
        <taxon>Bacillati</taxon>
        <taxon>Bacillota</taxon>
        <taxon>Bacilli</taxon>
        <taxon>Bacillales</taxon>
        <taxon>Paenibacillaceae</taxon>
        <taxon>Paenibacillus</taxon>
    </lineage>
</organism>
<dbReference type="Proteomes" id="UP000673394">
    <property type="component" value="Unassembled WGS sequence"/>
</dbReference>
<feature type="transmembrane region" description="Helical" evidence="1">
    <location>
        <begin position="86"/>
        <end position="103"/>
    </location>
</feature>
<keyword evidence="3" id="KW-1185">Reference proteome</keyword>
<dbReference type="InterPro" id="IPR007404">
    <property type="entry name" value="YdjM-like"/>
</dbReference>
<accession>A0ABS5C8T7</accession>
<gene>
    <name evidence="2" type="ORF">I8J30_05880</name>
</gene>
<proteinExistence type="predicted"/>
<reference evidence="2 3" key="1">
    <citation type="submission" date="2021-04" db="EMBL/GenBank/DDBJ databases">
        <title>Paenibacillus sp. DLE-14 whole genome sequence.</title>
        <authorList>
            <person name="Ham Y.J."/>
        </authorList>
    </citation>
    <scope>NUCLEOTIDE SEQUENCE [LARGE SCALE GENOMIC DNA]</scope>
    <source>
        <strain evidence="2 3">DLE-14</strain>
    </source>
</reference>
<evidence type="ECO:0000313" key="2">
    <source>
        <dbReference type="EMBL" id="MBP3962235.1"/>
    </source>
</evidence>
<evidence type="ECO:0000313" key="3">
    <source>
        <dbReference type="Proteomes" id="UP000673394"/>
    </source>
</evidence>
<feature type="transmembrane region" description="Helical" evidence="1">
    <location>
        <begin position="60"/>
        <end position="80"/>
    </location>
</feature>
<evidence type="ECO:0000256" key="1">
    <source>
        <dbReference type="SAM" id="Phobius"/>
    </source>
</evidence>
<sequence>MKGTTHLAIGVAIGVVAAATHPVTLTNAAAFIIVAAFSALSADLDGTNMLSSKLSKPARIIRALMLWGGVAAGAAAAYWYWLEDQFYPYLTIAAAALFLLGLVSRNGMIRDALVSAIGLALLYAGYSIGHNWLMGLGLYVAWVPWLNHRGLTHTVWAVAAWGAIGWGLEQQLEIEGIAYTAISGYLSHLVADTLTPSGVKWLYPLTKKTFKLPFG</sequence>
<dbReference type="PANTHER" id="PTHR35531">
    <property type="entry name" value="INNER MEMBRANE PROTEIN YBCI-RELATED"/>
    <property type="match status" value="1"/>
</dbReference>
<dbReference type="GO" id="GO:0016787">
    <property type="term" value="F:hydrolase activity"/>
    <property type="evidence" value="ECO:0007669"/>
    <property type="project" value="UniProtKB-KW"/>
</dbReference>